<organism evidence="2 3">
    <name type="scientific">Amycolatopsis plumensis</name>
    <dbReference type="NCBI Taxonomy" id="236508"/>
    <lineage>
        <taxon>Bacteria</taxon>
        <taxon>Bacillati</taxon>
        <taxon>Actinomycetota</taxon>
        <taxon>Actinomycetes</taxon>
        <taxon>Pseudonocardiales</taxon>
        <taxon>Pseudonocardiaceae</taxon>
        <taxon>Amycolatopsis</taxon>
    </lineage>
</organism>
<gene>
    <name evidence="2" type="ORF">ACFFTO_44505</name>
</gene>
<feature type="signal peptide" evidence="1">
    <location>
        <begin position="1"/>
        <end position="30"/>
    </location>
</feature>
<evidence type="ECO:0008006" key="4">
    <source>
        <dbReference type="Google" id="ProtNLM"/>
    </source>
</evidence>
<accession>A0ABV5UJ14</accession>
<evidence type="ECO:0000313" key="2">
    <source>
        <dbReference type="EMBL" id="MFB9691277.1"/>
    </source>
</evidence>
<name>A0ABV5UJ14_9PSEU</name>
<evidence type="ECO:0000256" key="1">
    <source>
        <dbReference type="SAM" id="SignalP"/>
    </source>
</evidence>
<protein>
    <recommendedName>
        <fullName evidence="4">Secreted protein</fullName>
    </recommendedName>
</protein>
<evidence type="ECO:0000313" key="3">
    <source>
        <dbReference type="Proteomes" id="UP001589535"/>
    </source>
</evidence>
<reference evidence="2 3" key="1">
    <citation type="submission" date="2024-09" db="EMBL/GenBank/DDBJ databases">
        <authorList>
            <person name="Sun Q."/>
            <person name="Mori K."/>
        </authorList>
    </citation>
    <scope>NUCLEOTIDE SEQUENCE [LARGE SCALE GENOMIC DNA]</scope>
    <source>
        <strain evidence="2 3">JCM 13852</strain>
    </source>
</reference>
<dbReference type="Proteomes" id="UP001589535">
    <property type="component" value="Unassembled WGS sequence"/>
</dbReference>
<comment type="caution">
    <text evidence="2">The sequence shown here is derived from an EMBL/GenBank/DDBJ whole genome shotgun (WGS) entry which is preliminary data.</text>
</comment>
<keyword evidence="1" id="KW-0732">Signal</keyword>
<dbReference type="RefSeq" id="WP_378208008.1">
    <property type="nucleotide sequence ID" value="NZ_JBHMBK010000079.1"/>
</dbReference>
<sequence length="404" mass="41867">MIRIMKAGRVTAAVLAAGAVTALAGTPAQAATGTGWTADLSTVDSNDVNVTGAGGTLTLADAAWHRTARVFAGSEGSLITDGHGLGSPANRVSAELTADTPKGTSVDVDVRGRTGADDWTEWTPAGTTLKSAVNEVQVRISLHSSADGVRPSVTSVKLDADNAPQVNALTAGTELTYKVYGTREGLPGGTTANGHVITNRDHFVALPSGKALAPKGTGNYSVRVCRTDGSKCEYAPVWDVGPWNEQDDYWNPSSVRTKFKDLPQGQPEAYAAYHNGYNGGKSGLGYKVQNPAGIDLADGVFWDGLGMSDNGNVNVTYLWTGSGPTGVVSTAGDPMNVRASASTSAAIKGLAANYAKVNIECYVEGDTVTGKFGTGNIWDRIGPGHYVSDTYLQTGSDQPVAPHC</sequence>
<proteinExistence type="predicted"/>
<keyword evidence="3" id="KW-1185">Reference proteome</keyword>
<feature type="chain" id="PRO_5046240505" description="Secreted protein" evidence="1">
    <location>
        <begin position="31"/>
        <end position="404"/>
    </location>
</feature>
<dbReference type="EMBL" id="JBHMBK010000079">
    <property type="protein sequence ID" value="MFB9691277.1"/>
    <property type="molecule type" value="Genomic_DNA"/>
</dbReference>